<dbReference type="GO" id="GO:0005886">
    <property type="term" value="C:plasma membrane"/>
    <property type="evidence" value="ECO:0007669"/>
    <property type="project" value="TreeGrafter"/>
</dbReference>
<dbReference type="EMBL" id="UGVL01000001">
    <property type="protein sequence ID" value="SUE35021.1"/>
    <property type="molecule type" value="Genomic_DNA"/>
</dbReference>
<keyword evidence="2" id="KW-0645">Protease</keyword>
<keyword evidence="7" id="KW-1185">Reference proteome</keyword>
<dbReference type="Proteomes" id="UP000255233">
    <property type="component" value="Unassembled WGS sequence"/>
</dbReference>
<dbReference type="InterPro" id="IPR012338">
    <property type="entry name" value="Beta-lactam/transpept-like"/>
</dbReference>
<keyword evidence="2" id="KW-0378">Hydrolase</keyword>
<dbReference type="Gene3D" id="3.30.450.330">
    <property type="match status" value="1"/>
</dbReference>
<dbReference type="SMART" id="SM00740">
    <property type="entry name" value="PASTA"/>
    <property type="match status" value="1"/>
</dbReference>
<dbReference type="GO" id="GO:0008658">
    <property type="term" value="F:penicillin binding"/>
    <property type="evidence" value="ECO:0007669"/>
    <property type="project" value="InterPro"/>
</dbReference>
<dbReference type="PANTHER" id="PTHR30627">
    <property type="entry name" value="PEPTIDOGLYCAN D,D-TRANSPEPTIDASE"/>
    <property type="match status" value="1"/>
</dbReference>
<evidence type="ECO:0000313" key="7">
    <source>
        <dbReference type="Proteomes" id="UP000255233"/>
    </source>
</evidence>
<dbReference type="Pfam" id="PF00905">
    <property type="entry name" value="Transpeptidase"/>
    <property type="match status" value="1"/>
</dbReference>
<evidence type="ECO:0000256" key="2">
    <source>
        <dbReference type="ARBA" id="ARBA00022645"/>
    </source>
</evidence>
<evidence type="ECO:0000256" key="4">
    <source>
        <dbReference type="SAM" id="Phobius"/>
    </source>
</evidence>
<dbReference type="SUPFAM" id="SSF56519">
    <property type="entry name" value="Penicillin binding protein dimerisation domain"/>
    <property type="match status" value="1"/>
</dbReference>
<dbReference type="PROSITE" id="PS51178">
    <property type="entry name" value="PASTA"/>
    <property type="match status" value="1"/>
</dbReference>
<dbReference type="EC" id="2.4.1.129" evidence="6"/>
<dbReference type="SUPFAM" id="SSF54184">
    <property type="entry name" value="Penicillin-binding protein 2x (pbp-2x), c-terminal domain"/>
    <property type="match status" value="1"/>
</dbReference>
<dbReference type="GO" id="GO:0071555">
    <property type="term" value="P:cell wall organization"/>
    <property type="evidence" value="ECO:0007669"/>
    <property type="project" value="TreeGrafter"/>
</dbReference>
<comment type="subcellular location">
    <subcellularLocation>
        <location evidence="1">Membrane</location>
    </subcellularLocation>
</comment>
<dbReference type="Gene3D" id="3.40.710.10">
    <property type="entry name" value="DD-peptidase/beta-lactamase superfamily"/>
    <property type="match status" value="1"/>
</dbReference>
<dbReference type="InterPro" id="IPR005311">
    <property type="entry name" value="PBP_dimer"/>
</dbReference>
<reference evidence="6 7" key="1">
    <citation type="submission" date="2018-06" db="EMBL/GenBank/DDBJ databases">
        <authorList>
            <consortium name="Pathogen Informatics"/>
            <person name="Doyle S."/>
        </authorList>
    </citation>
    <scope>NUCLEOTIDE SEQUENCE [LARGE SCALE GENOMIC DNA]</scope>
    <source>
        <strain evidence="6 7">NCTC11190</strain>
    </source>
</reference>
<evidence type="ECO:0000313" key="6">
    <source>
        <dbReference type="EMBL" id="SUE35021.1"/>
    </source>
</evidence>
<organism evidence="6 7">
    <name type="scientific">Rikenella microfusus</name>
    <dbReference type="NCBI Taxonomy" id="28139"/>
    <lineage>
        <taxon>Bacteria</taxon>
        <taxon>Pseudomonadati</taxon>
        <taxon>Bacteroidota</taxon>
        <taxon>Bacteroidia</taxon>
        <taxon>Bacteroidales</taxon>
        <taxon>Rikenellaceae</taxon>
        <taxon>Rikenella</taxon>
    </lineage>
</organism>
<dbReference type="InterPro" id="IPR001460">
    <property type="entry name" value="PCN-bd_Tpept"/>
</dbReference>
<evidence type="ECO:0000259" key="5">
    <source>
        <dbReference type="PROSITE" id="PS51178"/>
    </source>
</evidence>
<proteinExistence type="predicted"/>
<keyword evidence="4" id="KW-1133">Transmembrane helix</keyword>
<dbReference type="InterPro" id="IPR005543">
    <property type="entry name" value="PASTA_dom"/>
</dbReference>
<dbReference type="InterPro" id="IPR050515">
    <property type="entry name" value="Beta-lactam/transpept"/>
</dbReference>
<dbReference type="SUPFAM" id="SSF56601">
    <property type="entry name" value="beta-lactamase/transpeptidase-like"/>
    <property type="match status" value="1"/>
</dbReference>
<gene>
    <name evidence="6" type="primary">ftsI</name>
    <name evidence="6" type="ORF">NCTC11190_02263</name>
</gene>
<dbReference type="Gene3D" id="3.90.1310.10">
    <property type="entry name" value="Penicillin-binding protein 2a (Domain 2)"/>
    <property type="match status" value="1"/>
</dbReference>
<dbReference type="Pfam" id="PF03717">
    <property type="entry name" value="PBP_dimer"/>
    <property type="match status" value="1"/>
</dbReference>
<dbReference type="PANTHER" id="PTHR30627:SF1">
    <property type="entry name" value="PEPTIDOGLYCAN D,D-TRANSPEPTIDASE FTSI"/>
    <property type="match status" value="1"/>
</dbReference>
<evidence type="ECO:0000256" key="1">
    <source>
        <dbReference type="ARBA" id="ARBA00004370"/>
    </source>
</evidence>
<dbReference type="AlphaFoldDB" id="A0A379MTS8"/>
<keyword evidence="6" id="KW-0808">Transferase</keyword>
<dbReference type="CDD" id="cd06575">
    <property type="entry name" value="PASTA_Pbp2x-like_2"/>
    <property type="match status" value="1"/>
</dbReference>
<name>A0A379MTS8_9BACT</name>
<keyword evidence="2" id="KW-0121">Carboxypeptidase</keyword>
<feature type="domain" description="PASTA" evidence="5">
    <location>
        <begin position="658"/>
        <end position="717"/>
    </location>
</feature>
<accession>A0A379MTS8</accession>
<dbReference type="GO" id="GO:0016757">
    <property type="term" value="F:glycosyltransferase activity"/>
    <property type="evidence" value="ECO:0007669"/>
    <property type="project" value="UniProtKB-KW"/>
</dbReference>
<protein>
    <submittedName>
        <fullName evidence="6">Peptidoglycan synthase FtsI</fullName>
        <ecNumber evidence="6">2.4.1.129</ecNumber>
    </submittedName>
</protein>
<sequence length="718" mass="78096">MPGQPQRSPIKEAILRRVKVLYVLFLLLGLAVIGRVVWLQAGTEGETLRDLSDKYSYRTEIIDGARGDIYSDDGRLLATSIPYYELRMDMAAGGLTPELFALNVDSLSLCLAHFFKDKNAAEYKAELVAAHAEKKRYHLITRRKVNFLELQQLRKFPLFRLGPNRGGFLAVENNRRVHPHGSLARRTIGFVNQSGVRLGIEGGFDEYLRGQPGRTLKQKISGSFWTPIASDQNIDPVDGYDVVTTLNIEMQDMVQSALQEWIVEAEADWGCAVVMEVATGDIKALSNVTRRADGTLVEDYNYAIGMSMEPGSTFKLAGLIALLDDAHMSLSASVDTEEGKVQIGPVKVVDSHAGGFGRLTLQQVFEKSSNIGMAKAVNRAYGSQPARFVNAINRLGIHKPLELQLAGEARPLVKHPAMKNGWDGTTLTMMSYGYAVRLAPIHTLTLYNAVANGGVMVKPVFVRELRQHDRTVRSFPTDTLNRAICSQATLRGVQRSLEGVVMNGTGRMLRNPRYRIAAKTGTAQVAIGRHGYTNSAGGRHYLGSMVGYLPADKPKYSIIVALKTYHPAGSRNPYYGGSLAGPLFKTVADRVYAMHYNVNNRVVTKAQVFDPTLKALPGPAAPLEGLLKDLGIAGAPRIPQEGTVAIDSGGRVVTPTLMPVTAGVPELKGLTLSEALETAESVGLKPKFTGMGTVVAQSIETGTPFEQGAEILITLGHN</sequence>
<keyword evidence="3 4" id="KW-0472">Membrane</keyword>
<evidence type="ECO:0000256" key="3">
    <source>
        <dbReference type="ARBA" id="ARBA00023136"/>
    </source>
</evidence>
<keyword evidence="4" id="KW-0812">Transmembrane</keyword>
<dbReference type="STRING" id="880526.GCA_000427365_01557"/>
<feature type="transmembrane region" description="Helical" evidence="4">
    <location>
        <begin position="20"/>
        <end position="39"/>
    </location>
</feature>
<dbReference type="Pfam" id="PF03793">
    <property type="entry name" value="PASTA"/>
    <property type="match status" value="1"/>
</dbReference>
<dbReference type="GO" id="GO:0004180">
    <property type="term" value="F:carboxypeptidase activity"/>
    <property type="evidence" value="ECO:0007669"/>
    <property type="project" value="UniProtKB-KW"/>
</dbReference>
<keyword evidence="6" id="KW-0328">Glycosyltransferase</keyword>
<dbReference type="InterPro" id="IPR036138">
    <property type="entry name" value="PBP_dimer_sf"/>
</dbReference>